<dbReference type="PROSITE" id="PS00609">
    <property type="entry name" value="GLYCOSYL_HYDROL_F32"/>
    <property type="match status" value="1"/>
</dbReference>
<evidence type="ECO:0000313" key="6">
    <source>
        <dbReference type="EMBL" id="KAA6335374.1"/>
    </source>
</evidence>
<evidence type="ECO:0000256" key="2">
    <source>
        <dbReference type="ARBA" id="ARBA00022801"/>
    </source>
</evidence>
<dbReference type="GO" id="GO:0005987">
    <property type="term" value="P:sucrose catabolic process"/>
    <property type="evidence" value="ECO:0007669"/>
    <property type="project" value="TreeGrafter"/>
</dbReference>
<dbReference type="GO" id="GO:0051669">
    <property type="term" value="F:fructan beta-fructosidase activity"/>
    <property type="evidence" value="ECO:0007669"/>
    <property type="project" value="UniProtKB-EC"/>
</dbReference>
<name>A0A5J4RP18_9ZZZZ</name>
<dbReference type="InterPro" id="IPR032313">
    <property type="entry name" value="DUF4980"/>
</dbReference>
<dbReference type="SUPFAM" id="SSF75005">
    <property type="entry name" value="Arabinanase/levansucrase/invertase"/>
    <property type="match status" value="1"/>
</dbReference>
<dbReference type="GO" id="GO:0004575">
    <property type="term" value="F:sucrose alpha-glucosidase activity"/>
    <property type="evidence" value="ECO:0007669"/>
    <property type="project" value="TreeGrafter"/>
</dbReference>
<evidence type="ECO:0000256" key="3">
    <source>
        <dbReference type="ARBA" id="ARBA00023295"/>
    </source>
</evidence>
<dbReference type="GO" id="GO:0005737">
    <property type="term" value="C:cytoplasm"/>
    <property type="evidence" value="ECO:0007669"/>
    <property type="project" value="TreeGrafter"/>
</dbReference>
<dbReference type="PANTHER" id="PTHR42800:SF1">
    <property type="entry name" value="EXOINULINASE INUD (AFU_ORTHOLOGUE AFUA_5G00480)"/>
    <property type="match status" value="1"/>
</dbReference>
<feature type="domain" description="Glycosyl hydrolase family 32 N-terminal" evidence="4">
    <location>
        <begin position="129"/>
        <end position="182"/>
    </location>
</feature>
<sequence length="182" mass="21409">MNKVFVLSLIGIFLLLSCSIKPDIQITRDENISFRFKATDKYLLLPIEDTSEELKTNIFIDGKEIAGYIIRLAKDKVDYWVPLDLSEWQGKEIRIDISGLNESAVCLKKIKQSDTFDFKYNETYRPAYHFTPPYGWMNDPNGMVYYAGEYHLFYQYNPFGTRWQNMSWGHAVSTDLVHWEHL</sequence>
<feature type="non-terminal residue" evidence="6">
    <location>
        <position position="182"/>
    </location>
</feature>
<feature type="domain" description="DUF4980" evidence="5">
    <location>
        <begin position="33"/>
        <end position="128"/>
    </location>
</feature>
<dbReference type="EMBL" id="SNRY01000899">
    <property type="protein sequence ID" value="KAA6335374.1"/>
    <property type="molecule type" value="Genomic_DNA"/>
</dbReference>
<dbReference type="Pfam" id="PF00251">
    <property type="entry name" value="Glyco_hydro_32N"/>
    <property type="match status" value="1"/>
</dbReference>
<comment type="caution">
    <text evidence="6">The sequence shown here is derived from an EMBL/GenBank/DDBJ whole genome shotgun (WGS) entry which is preliminary data.</text>
</comment>
<dbReference type="Pfam" id="PF16352">
    <property type="entry name" value="DUF4980"/>
    <property type="match status" value="1"/>
</dbReference>
<reference evidence="6" key="1">
    <citation type="submission" date="2019-03" db="EMBL/GenBank/DDBJ databases">
        <title>Single cell metagenomics reveals metabolic interactions within the superorganism composed of flagellate Streblomastix strix and complex community of Bacteroidetes bacteria on its surface.</title>
        <authorList>
            <person name="Treitli S.C."/>
            <person name="Kolisko M."/>
            <person name="Husnik F."/>
            <person name="Keeling P."/>
            <person name="Hampl V."/>
        </authorList>
    </citation>
    <scope>NUCLEOTIDE SEQUENCE</scope>
    <source>
        <strain evidence="6">STM</strain>
    </source>
</reference>
<evidence type="ECO:0000256" key="1">
    <source>
        <dbReference type="ARBA" id="ARBA00009902"/>
    </source>
</evidence>
<organism evidence="6">
    <name type="scientific">termite gut metagenome</name>
    <dbReference type="NCBI Taxonomy" id="433724"/>
    <lineage>
        <taxon>unclassified sequences</taxon>
        <taxon>metagenomes</taxon>
        <taxon>organismal metagenomes</taxon>
    </lineage>
</organism>
<dbReference type="InterPro" id="IPR023296">
    <property type="entry name" value="Glyco_hydro_beta-prop_sf"/>
</dbReference>
<keyword evidence="3 6" id="KW-0326">Glycosidase</keyword>
<dbReference type="PROSITE" id="PS51257">
    <property type="entry name" value="PROKAR_LIPOPROTEIN"/>
    <property type="match status" value="1"/>
</dbReference>
<evidence type="ECO:0000259" key="4">
    <source>
        <dbReference type="Pfam" id="PF00251"/>
    </source>
</evidence>
<proteinExistence type="inferred from homology"/>
<gene>
    <name evidence="6" type="ORF">EZS27_016383</name>
</gene>
<dbReference type="InterPro" id="IPR018053">
    <property type="entry name" value="Glyco_hydro_32_AS"/>
</dbReference>
<evidence type="ECO:0000259" key="5">
    <source>
        <dbReference type="Pfam" id="PF16352"/>
    </source>
</evidence>
<dbReference type="InterPro" id="IPR013148">
    <property type="entry name" value="Glyco_hydro_32_N"/>
</dbReference>
<dbReference type="EC" id="3.2.1.80" evidence="6"/>
<dbReference type="PANTHER" id="PTHR42800">
    <property type="entry name" value="EXOINULINASE INUD (AFU_ORTHOLOGUE AFUA_5G00480)"/>
    <property type="match status" value="1"/>
</dbReference>
<comment type="similarity">
    <text evidence="1">Belongs to the glycosyl hydrolase 32 family.</text>
</comment>
<dbReference type="AlphaFoldDB" id="A0A5J4RP18"/>
<dbReference type="Gene3D" id="2.115.10.20">
    <property type="entry name" value="Glycosyl hydrolase domain, family 43"/>
    <property type="match status" value="1"/>
</dbReference>
<accession>A0A5J4RP18</accession>
<keyword evidence="2 6" id="KW-0378">Hydrolase</keyword>
<protein>
    <submittedName>
        <fullName evidence="6">Levanase</fullName>
        <ecNumber evidence="6">3.2.1.80</ecNumber>
    </submittedName>
</protein>